<keyword evidence="2" id="KW-1185">Reference proteome</keyword>
<gene>
    <name evidence="1" type="primary">NPF5.1</name>
    <name evidence="1" type="ORF">CR513_01339</name>
</gene>
<dbReference type="AlphaFoldDB" id="A0A371IFF1"/>
<evidence type="ECO:0000313" key="2">
    <source>
        <dbReference type="Proteomes" id="UP000257109"/>
    </source>
</evidence>
<accession>A0A371IFF1</accession>
<dbReference type="PANTHER" id="PTHR11654">
    <property type="entry name" value="OLIGOPEPTIDE TRANSPORTER-RELATED"/>
    <property type="match status" value="1"/>
</dbReference>
<dbReference type="Proteomes" id="UP000257109">
    <property type="component" value="Unassembled WGS sequence"/>
</dbReference>
<reference evidence="1" key="1">
    <citation type="submission" date="2018-05" db="EMBL/GenBank/DDBJ databases">
        <title>Draft genome of Mucuna pruriens seed.</title>
        <authorList>
            <person name="Nnadi N.E."/>
            <person name="Vos R."/>
            <person name="Hasami M.H."/>
            <person name="Devisetty U.K."/>
            <person name="Aguiy J.C."/>
        </authorList>
    </citation>
    <scope>NUCLEOTIDE SEQUENCE [LARGE SCALE GENOMIC DNA]</scope>
    <source>
        <strain evidence="1">JCA_2017</strain>
    </source>
</reference>
<name>A0A371IFF1_MUCPR</name>
<dbReference type="SUPFAM" id="SSF103473">
    <property type="entry name" value="MFS general substrate transporter"/>
    <property type="match status" value="1"/>
</dbReference>
<dbReference type="InterPro" id="IPR036259">
    <property type="entry name" value="MFS_trans_sf"/>
</dbReference>
<comment type="caution">
    <text evidence="1">The sequence shown here is derived from an EMBL/GenBank/DDBJ whole genome shotgun (WGS) entry which is preliminary data.</text>
</comment>
<dbReference type="EMBL" id="QJKJ01000216">
    <property type="protein sequence ID" value="RDY13703.1"/>
    <property type="molecule type" value="Genomic_DNA"/>
</dbReference>
<evidence type="ECO:0000313" key="1">
    <source>
        <dbReference type="EMBL" id="RDY13703.1"/>
    </source>
</evidence>
<sequence length="115" mass="12797">MEDKDRTLDGTVNLSGRPVLSSTTGKWKACTFILAYQAFERFAYFGVSANLVIYMTSELHKDLVSSVTSVNNWSGTAWITPIFGAYLADSFLGRFWTITFALLIYSTVSPSSFLI</sequence>
<protein>
    <submittedName>
        <fullName evidence="1">Protein NRT1/ PTR FAMILY 5.1</fullName>
    </submittedName>
</protein>
<proteinExistence type="predicted"/>
<dbReference type="OrthoDB" id="1898501at2759"/>
<organism evidence="1 2">
    <name type="scientific">Mucuna pruriens</name>
    <name type="common">Velvet bean</name>
    <name type="synonym">Dolichos pruriens</name>
    <dbReference type="NCBI Taxonomy" id="157652"/>
    <lineage>
        <taxon>Eukaryota</taxon>
        <taxon>Viridiplantae</taxon>
        <taxon>Streptophyta</taxon>
        <taxon>Embryophyta</taxon>
        <taxon>Tracheophyta</taxon>
        <taxon>Spermatophyta</taxon>
        <taxon>Magnoliopsida</taxon>
        <taxon>eudicotyledons</taxon>
        <taxon>Gunneridae</taxon>
        <taxon>Pentapetalae</taxon>
        <taxon>rosids</taxon>
        <taxon>fabids</taxon>
        <taxon>Fabales</taxon>
        <taxon>Fabaceae</taxon>
        <taxon>Papilionoideae</taxon>
        <taxon>50 kb inversion clade</taxon>
        <taxon>NPAAA clade</taxon>
        <taxon>indigoferoid/millettioid clade</taxon>
        <taxon>Phaseoleae</taxon>
        <taxon>Mucuna</taxon>
    </lineage>
</organism>
<dbReference type="Gene3D" id="1.20.1250.20">
    <property type="entry name" value="MFS general substrate transporter like domains"/>
    <property type="match status" value="1"/>
</dbReference>